<feature type="region of interest" description="Disordered" evidence="1">
    <location>
        <begin position="13"/>
        <end position="40"/>
    </location>
</feature>
<proteinExistence type="predicted"/>
<dbReference type="RefSeq" id="WP_368086311.1">
    <property type="nucleotide sequence ID" value="NZ_JACIDC010000004.1"/>
</dbReference>
<organism evidence="2 3">
    <name type="scientific">Microvirga flocculans</name>
    <dbReference type="NCBI Taxonomy" id="217168"/>
    <lineage>
        <taxon>Bacteria</taxon>
        <taxon>Pseudomonadati</taxon>
        <taxon>Pseudomonadota</taxon>
        <taxon>Alphaproteobacteria</taxon>
        <taxon>Hyphomicrobiales</taxon>
        <taxon>Methylobacteriaceae</taxon>
        <taxon>Microvirga</taxon>
    </lineage>
</organism>
<dbReference type="Proteomes" id="UP000519439">
    <property type="component" value="Unassembled WGS sequence"/>
</dbReference>
<feature type="compositionally biased region" description="Polar residues" evidence="1">
    <location>
        <begin position="28"/>
        <end position="39"/>
    </location>
</feature>
<evidence type="ECO:0000256" key="1">
    <source>
        <dbReference type="SAM" id="MobiDB-lite"/>
    </source>
</evidence>
<evidence type="ECO:0000313" key="2">
    <source>
        <dbReference type="EMBL" id="MBB4039896.1"/>
    </source>
</evidence>
<gene>
    <name evidence="2" type="ORF">GGR34_001543</name>
</gene>
<protein>
    <submittedName>
        <fullName evidence="2">Uncharacterized protein</fullName>
    </submittedName>
</protein>
<dbReference type="EMBL" id="JACIDC010000004">
    <property type="protein sequence ID" value="MBB4039896.1"/>
    <property type="molecule type" value="Genomic_DNA"/>
</dbReference>
<keyword evidence="3" id="KW-1185">Reference proteome</keyword>
<evidence type="ECO:0000313" key="3">
    <source>
        <dbReference type="Proteomes" id="UP000519439"/>
    </source>
</evidence>
<reference evidence="2 3" key="1">
    <citation type="submission" date="2020-08" db="EMBL/GenBank/DDBJ databases">
        <title>Genomic Encyclopedia of Type Strains, Phase IV (KMG-IV): sequencing the most valuable type-strain genomes for metagenomic binning, comparative biology and taxonomic classification.</title>
        <authorList>
            <person name="Goeker M."/>
        </authorList>
    </citation>
    <scope>NUCLEOTIDE SEQUENCE [LARGE SCALE GENOMIC DNA]</scope>
    <source>
        <strain evidence="2 3">DSM 15743</strain>
    </source>
</reference>
<sequence>MDTEMHRTFIPDEALTQSRPILADPNGERQSGSVRQGASRTRYDLFRNRHEPELYCAVPENRAAPAFVQSDGWQVAGQIDEAAPVPLGFDRQAARTGSHLNGFYLFVAFGPIPAWEGDAHDGAPLARARSRSFFKWGAQHS</sequence>
<name>A0A7W6IEW9_9HYPH</name>
<dbReference type="AlphaFoldDB" id="A0A7W6IEW9"/>
<accession>A0A7W6IEW9</accession>
<comment type="caution">
    <text evidence="2">The sequence shown here is derived from an EMBL/GenBank/DDBJ whole genome shotgun (WGS) entry which is preliminary data.</text>
</comment>